<protein>
    <submittedName>
        <fullName evidence="1">Uncharacterized protein</fullName>
    </submittedName>
</protein>
<dbReference type="EMBL" id="KU064779">
    <property type="protein sequence ID" value="ALO79968.1"/>
    <property type="molecule type" value="Genomic_DNA"/>
</dbReference>
<accession>A0A0S2MVP6</accession>
<dbReference type="KEGG" id="vg:26516505"/>
<gene>
    <name evidence="1" type="ORF">PPPL1_008</name>
</gene>
<dbReference type="GeneID" id="26516505"/>
<name>A0A0S2MVP6_9CAUD</name>
<dbReference type="Pfam" id="PF25755">
    <property type="entry name" value="Phage_T3_1_05"/>
    <property type="match status" value="1"/>
</dbReference>
<evidence type="ECO:0000313" key="2">
    <source>
        <dbReference type="Proteomes" id="UP000203372"/>
    </source>
</evidence>
<evidence type="ECO:0000313" key="1">
    <source>
        <dbReference type="EMBL" id="ALO79968.1"/>
    </source>
</evidence>
<dbReference type="Proteomes" id="UP000203372">
    <property type="component" value="Segment"/>
</dbReference>
<proteinExistence type="predicted"/>
<keyword evidence="2" id="KW-1185">Reference proteome</keyword>
<organism evidence="1 2">
    <name type="scientific">Pseudomonas phage PPPL-1</name>
    <dbReference type="NCBI Taxonomy" id="1755692"/>
    <lineage>
        <taxon>Viruses</taxon>
        <taxon>Duplodnaviria</taxon>
        <taxon>Heunggongvirae</taxon>
        <taxon>Uroviricota</taxon>
        <taxon>Caudoviricetes</taxon>
        <taxon>Autographivirales</taxon>
        <taxon>Autotranscriptaviridae</taxon>
        <taxon>Studiervirinae</taxon>
        <taxon>Hennigervirus</taxon>
        <taxon>Hennigervirus PPPL1</taxon>
        <taxon>Ghunavirus PPPL1</taxon>
    </lineage>
</organism>
<dbReference type="OrthoDB" id="29199at10239"/>
<reference evidence="1 2" key="1">
    <citation type="submission" date="2015-11" db="EMBL/GenBank/DDBJ databases">
        <title>Bacteriophage PPPL-1 effective to Pseudomonas syringae pathovars.</title>
        <authorList>
            <person name="Yu J.-G."/>
            <person name="Lim J.-A."/>
            <person name="Heu S."/>
            <person name="Oh C.-S."/>
        </authorList>
    </citation>
    <scope>NUCLEOTIDE SEQUENCE [LARGE SCALE GENOMIC DNA]</scope>
</reference>
<dbReference type="InterPro" id="IPR058006">
    <property type="entry name" value="1.05"/>
</dbReference>
<sequence>MSAAKSVTFKVSRPDGHYGLHKIQDTVFSLGLGPCGRWVTSIEATVTESLLKVVQFSTDIDTTEAEQEMRESTSVIFGSAPAYYRTEKKLDAALVEFHKERYYRCRDILKKARDRSEIKEFVYKFSDVHGRIVIIR</sequence>
<dbReference type="RefSeq" id="YP_009187953.1">
    <property type="nucleotide sequence ID" value="NC_028661.1"/>
</dbReference>